<dbReference type="Proteomes" id="UP000011731">
    <property type="component" value="Unassembled WGS sequence"/>
</dbReference>
<dbReference type="PANTHER" id="PTHR43767:SF7">
    <property type="entry name" value="MEDIUM_LONG-CHAIN-FATTY-ACID--COA LIGASE FADD8"/>
    <property type="match status" value="1"/>
</dbReference>
<dbReference type="RefSeq" id="WP_003935923.1">
    <property type="nucleotide sequence ID" value="NZ_AOEX01000031.1"/>
</dbReference>
<dbReference type="InterPro" id="IPR020845">
    <property type="entry name" value="AMP-binding_CS"/>
</dbReference>
<dbReference type="PROSITE" id="PS00455">
    <property type="entry name" value="AMP_BINDING"/>
    <property type="match status" value="1"/>
</dbReference>
<evidence type="ECO:0000313" key="6">
    <source>
        <dbReference type="Proteomes" id="UP000011731"/>
    </source>
</evidence>
<sequence>MSIIRFFDRGWRSNPSGSAYLSDDQSWTFTEAGEMSYRIAHALRAEGLDGDAKVAVLAPNDPTAWICVLGIWRAGLTWIPANPALPPDDNAALLDAFDADVVFYHPKLGEVVTVLRDLLPRIRLWVSIAGTTVRDADPTLTQFVAGYEARTGEWTVDPGDVAMIGPTGGTTGRPKGVMNTHRGLSTMLAHLMLAAHYEENEAVVNLAAAPMTHTAGLFSLAATARGGTVAIIDRAEPRAVLEAIDTHSVTDLFLPPTVIYRLLDTLEHTSANTSSLRYLVYGAAPMSTEKLRRAIERLGPVTMELYGQMEAPAAISFLRPNEHLSAGTATRDKRIASCGRPYPLVEVVIRDEGGTTLPVGATGEICVRGDLVMKGYYKNPEKTAEVLVDGWLHTGDIGHLDNEGYLYLTDRKRDVIISGGFNVYPSEVEQAVWAHPAVRDCAVIGAPHPDWGEAVTAVVELHDGHSVTPQEIIAFSKNRLGSIRSPKSVEIVDSLPRSVNGKVLKTELRQQYRTSETVRI</sequence>
<proteinExistence type="inferred from homology"/>
<evidence type="ECO:0000256" key="1">
    <source>
        <dbReference type="ARBA" id="ARBA00006432"/>
    </source>
</evidence>
<feature type="domain" description="AMP-dependent synthetase/ligase" evidence="3">
    <location>
        <begin position="9"/>
        <end position="377"/>
    </location>
</feature>
<gene>
    <name evidence="5" type="ORF">G352_09117</name>
</gene>
<dbReference type="InterPro" id="IPR045851">
    <property type="entry name" value="AMP-bd_C_sf"/>
</dbReference>
<dbReference type="InterPro" id="IPR025110">
    <property type="entry name" value="AMP-bd_C"/>
</dbReference>
<keyword evidence="6" id="KW-1185">Reference proteome</keyword>
<evidence type="ECO:0000259" key="3">
    <source>
        <dbReference type="Pfam" id="PF00501"/>
    </source>
</evidence>
<dbReference type="Gene3D" id="3.30.300.30">
    <property type="match status" value="1"/>
</dbReference>
<organism evidence="5 6">
    <name type="scientific">Rhodococcus ruber BKS 20-38</name>
    <dbReference type="NCBI Taxonomy" id="1278076"/>
    <lineage>
        <taxon>Bacteria</taxon>
        <taxon>Bacillati</taxon>
        <taxon>Actinomycetota</taxon>
        <taxon>Actinomycetes</taxon>
        <taxon>Mycobacteriales</taxon>
        <taxon>Nocardiaceae</taxon>
        <taxon>Rhodococcus</taxon>
    </lineage>
</organism>
<dbReference type="Gene3D" id="3.40.50.12780">
    <property type="entry name" value="N-terminal domain of ligase-like"/>
    <property type="match status" value="1"/>
</dbReference>
<dbReference type="InterPro" id="IPR000873">
    <property type="entry name" value="AMP-dep_synth/lig_dom"/>
</dbReference>
<feature type="domain" description="AMP-binding enzyme C-terminal" evidence="4">
    <location>
        <begin position="427"/>
        <end position="502"/>
    </location>
</feature>
<dbReference type="GO" id="GO:0016877">
    <property type="term" value="F:ligase activity, forming carbon-sulfur bonds"/>
    <property type="evidence" value="ECO:0007669"/>
    <property type="project" value="UniProtKB-ARBA"/>
</dbReference>
<dbReference type="EMBL" id="AOEX01000031">
    <property type="protein sequence ID" value="EME65559.1"/>
    <property type="molecule type" value="Genomic_DNA"/>
</dbReference>
<accession>M2ZZ22</accession>
<dbReference type="FunFam" id="3.30.300.30:FF:000008">
    <property type="entry name" value="2,3-dihydroxybenzoate-AMP ligase"/>
    <property type="match status" value="1"/>
</dbReference>
<reference evidence="5 6" key="1">
    <citation type="journal article" date="2013" name="Genome Announc.">
        <title>Draft Genome Sequence of Rhodococcus ruber Strain BKS 20-38.</title>
        <authorList>
            <person name="Bala M."/>
            <person name="Kumar S."/>
            <person name="Raghava G.P."/>
            <person name="Mayilraj S."/>
        </authorList>
    </citation>
    <scope>NUCLEOTIDE SEQUENCE [LARGE SCALE GENOMIC DNA]</scope>
    <source>
        <strain evidence="5 6">BKS 20-38</strain>
    </source>
</reference>
<comment type="caution">
    <text evidence="5">The sequence shown here is derived from an EMBL/GenBank/DDBJ whole genome shotgun (WGS) entry which is preliminary data.</text>
</comment>
<dbReference type="InterPro" id="IPR042099">
    <property type="entry name" value="ANL_N_sf"/>
</dbReference>
<dbReference type="PANTHER" id="PTHR43767">
    <property type="entry name" value="LONG-CHAIN-FATTY-ACID--COA LIGASE"/>
    <property type="match status" value="1"/>
</dbReference>
<dbReference type="PATRIC" id="fig|1278076.4.peg.1901"/>
<evidence type="ECO:0000313" key="5">
    <source>
        <dbReference type="EMBL" id="EME65559.1"/>
    </source>
</evidence>
<keyword evidence="2 5" id="KW-0436">Ligase</keyword>
<dbReference type="InterPro" id="IPR050237">
    <property type="entry name" value="ATP-dep_AMP-bd_enzyme"/>
</dbReference>
<evidence type="ECO:0000259" key="4">
    <source>
        <dbReference type="Pfam" id="PF13193"/>
    </source>
</evidence>
<name>M2ZZ22_9NOCA</name>
<dbReference type="Pfam" id="PF00501">
    <property type="entry name" value="AMP-binding"/>
    <property type="match status" value="1"/>
</dbReference>
<dbReference type="AlphaFoldDB" id="M2ZZ22"/>
<dbReference type="SUPFAM" id="SSF56801">
    <property type="entry name" value="Acetyl-CoA synthetase-like"/>
    <property type="match status" value="1"/>
</dbReference>
<protein>
    <submittedName>
        <fullName evidence="5">AMP-dependent synthetase and ligase</fullName>
    </submittedName>
</protein>
<comment type="similarity">
    <text evidence="1">Belongs to the ATP-dependent AMP-binding enzyme family.</text>
</comment>
<evidence type="ECO:0000256" key="2">
    <source>
        <dbReference type="ARBA" id="ARBA00022598"/>
    </source>
</evidence>
<dbReference type="Pfam" id="PF13193">
    <property type="entry name" value="AMP-binding_C"/>
    <property type="match status" value="1"/>
</dbReference>